<proteinExistence type="predicted"/>
<organism evidence="1 2">
    <name type="scientific">Choiromyces venosus 120613-1</name>
    <dbReference type="NCBI Taxonomy" id="1336337"/>
    <lineage>
        <taxon>Eukaryota</taxon>
        <taxon>Fungi</taxon>
        <taxon>Dikarya</taxon>
        <taxon>Ascomycota</taxon>
        <taxon>Pezizomycotina</taxon>
        <taxon>Pezizomycetes</taxon>
        <taxon>Pezizales</taxon>
        <taxon>Tuberaceae</taxon>
        <taxon>Choiromyces</taxon>
    </lineage>
</organism>
<sequence>MSGTGASSGSFNPGSLASHLNFPGLDRINIRRRLALQDQLDNDADEVVYMDEEEQDRLIKQLKYEDSDKNIFFTKLIFLLEIVQLPMFFFRLWTAPNWLDFFSIISIIISSVCVPTTQKFEDRSELALEPGWVPAGARMNLVLATAIGVMTLFKHYMPSEDVKVTLHMNAYENMGLIPLVLWVFSHFTRKALRAVDTCSLEELRYRYLGA</sequence>
<name>A0A3N4KJ19_9PEZI</name>
<evidence type="ECO:0000313" key="2">
    <source>
        <dbReference type="Proteomes" id="UP000276215"/>
    </source>
</evidence>
<dbReference type="OrthoDB" id="3358048at2759"/>
<dbReference type="EMBL" id="ML120352">
    <property type="protein sequence ID" value="RPB05845.1"/>
    <property type="molecule type" value="Genomic_DNA"/>
</dbReference>
<protein>
    <submittedName>
        <fullName evidence="1">Uncharacterized protein</fullName>
    </submittedName>
</protein>
<dbReference type="AlphaFoldDB" id="A0A3N4KJ19"/>
<evidence type="ECO:0000313" key="1">
    <source>
        <dbReference type="EMBL" id="RPB05845.1"/>
    </source>
</evidence>
<keyword evidence="2" id="KW-1185">Reference proteome</keyword>
<dbReference type="Proteomes" id="UP000276215">
    <property type="component" value="Unassembled WGS sequence"/>
</dbReference>
<gene>
    <name evidence="1" type="ORF">L873DRAFT_552105</name>
</gene>
<reference evidence="1 2" key="1">
    <citation type="journal article" date="2018" name="Nat. Ecol. Evol.">
        <title>Pezizomycetes genomes reveal the molecular basis of ectomycorrhizal truffle lifestyle.</title>
        <authorList>
            <person name="Murat C."/>
            <person name="Payen T."/>
            <person name="Noel B."/>
            <person name="Kuo A."/>
            <person name="Morin E."/>
            <person name="Chen J."/>
            <person name="Kohler A."/>
            <person name="Krizsan K."/>
            <person name="Balestrini R."/>
            <person name="Da Silva C."/>
            <person name="Montanini B."/>
            <person name="Hainaut M."/>
            <person name="Levati E."/>
            <person name="Barry K.W."/>
            <person name="Belfiori B."/>
            <person name="Cichocki N."/>
            <person name="Clum A."/>
            <person name="Dockter R.B."/>
            <person name="Fauchery L."/>
            <person name="Guy J."/>
            <person name="Iotti M."/>
            <person name="Le Tacon F."/>
            <person name="Lindquist E.A."/>
            <person name="Lipzen A."/>
            <person name="Malagnac F."/>
            <person name="Mello A."/>
            <person name="Molinier V."/>
            <person name="Miyauchi S."/>
            <person name="Poulain J."/>
            <person name="Riccioni C."/>
            <person name="Rubini A."/>
            <person name="Sitrit Y."/>
            <person name="Splivallo R."/>
            <person name="Traeger S."/>
            <person name="Wang M."/>
            <person name="Zifcakova L."/>
            <person name="Wipf D."/>
            <person name="Zambonelli A."/>
            <person name="Paolocci F."/>
            <person name="Nowrousian M."/>
            <person name="Ottonello S."/>
            <person name="Baldrian P."/>
            <person name="Spatafora J.W."/>
            <person name="Henrissat B."/>
            <person name="Nagy L.G."/>
            <person name="Aury J.M."/>
            <person name="Wincker P."/>
            <person name="Grigoriev I.V."/>
            <person name="Bonfante P."/>
            <person name="Martin F.M."/>
        </authorList>
    </citation>
    <scope>NUCLEOTIDE SEQUENCE [LARGE SCALE GENOMIC DNA]</scope>
    <source>
        <strain evidence="1 2">120613-1</strain>
    </source>
</reference>
<accession>A0A3N4KJ19</accession>